<sequence length="96" mass="10391">MVAPRDIQLPSRPCPFCGIRSVPLDNFHTSEPLCVGRKGTVEMPSYSVAALRRVSRPIYRVDLSVGAYCVRPPMSVSSTGFSAFSSQGTISPPSFL</sequence>
<comment type="caution">
    <text evidence="1">The sequence shown here is derived from an EMBL/GenBank/DDBJ whole genome shotgun (WGS) entry which is preliminary data.</text>
</comment>
<name>A0AAV7VNW9_PLEWA</name>
<dbReference type="Proteomes" id="UP001066276">
    <property type="component" value="Chromosome 2_1"/>
</dbReference>
<organism evidence="1 2">
    <name type="scientific">Pleurodeles waltl</name>
    <name type="common">Iberian ribbed newt</name>
    <dbReference type="NCBI Taxonomy" id="8319"/>
    <lineage>
        <taxon>Eukaryota</taxon>
        <taxon>Metazoa</taxon>
        <taxon>Chordata</taxon>
        <taxon>Craniata</taxon>
        <taxon>Vertebrata</taxon>
        <taxon>Euteleostomi</taxon>
        <taxon>Amphibia</taxon>
        <taxon>Batrachia</taxon>
        <taxon>Caudata</taxon>
        <taxon>Salamandroidea</taxon>
        <taxon>Salamandridae</taxon>
        <taxon>Pleurodelinae</taxon>
        <taxon>Pleurodeles</taxon>
    </lineage>
</organism>
<dbReference type="EMBL" id="JANPWB010000003">
    <property type="protein sequence ID" value="KAJ1202285.1"/>
    <property type="molecule type" value="Genomic_DNA"/>
</dbReference>
<dbReference type="AlphaFoldDB" id="A0AAV7VNW9"/>
<protein>
    <submittedName>
        <fullName evidence="1">Uncharacterized protein</fullName>
    </submittedName>
</protein>
<accession>A0AAV7VNW9</accession>
<proteinExistence type="predicted"/>
<reference evidence="1" key="1">
    <citation type="journal article" date="2022" name="bioRxiv">
        <title>Sequencing and chromosome-scale assembly of the giantPleurodeles waltlgenome.</title>
        <authorList>
            <person name="Brown T."/>
            <person name="Elewa A."/>
            <person name="Iarovenko S."/>
            <person name="Subramanian E."/>
            <person name="Araus A.J."/>
            <person name="Petzold A."/>
            <person name="Susuki M."/>
            <person name="Suzuki K.-i.T."/>
            <person name="Hayashi T."/>
            <person name="Toyoda A."/>
            <person name="Oliveira C."/>
            <person name="Osipova E."/>
            <person name="Leigh N.D."/>
            <person name="Simon A."/>
            <person name="Yun M.H."/>
        </authorList>
    </citation>
    <scope>NUCLEOTIDE SEQUENCE</scope>
    <source>
        <strain evidence="1">20211129_DDA</strain>
        <tissue evidence="1">Liver</tissue>
    </source>
</reference>
<gene>
    <name evidence="1" type="ORF">NDU88_006085</name>
</gene>
<keyword evidence="2" id="KW-1185">Reference proteome</keyword>
<evidence type="ECO:0000313" key="1">
    <source>
        <dbReference type="EMBL" id="KAJ1202285.1"/>
    </source>
</evidence>
<evidence type="ECO:0000313" key="2">
    <source>
        <dbReference type="Proteomes" id="UP001066276"/>
    </source>
</evidence>